<evidence type="ECO:0000256" key="3">
    <source>
        <dbReference type="ARBA" id="ARBA00022519"/>
    </source>
</evidence>
<dbReference type="InterPro" id="IPR003691">
    <property type="entry name" value="FluC"/>
</dbReference>
<dbReference type="GO" id="GO:0140114">
    <property type="term" value="P:cellular detoxification of fluoride"/>
    <property type="evidence" value="ECO:0007669"/>
    <property type="project" value="UniProtKB-UniRule"/>
</dbReference>
<keyword evidence="13" id="KW-1185">Reference proteome</keyword>
<dbReference type="Proteomes" id="UP000057158">
    <property type="component" value="Chromosome"/>
</dbReference>
<comment type="catalytic activity">
    <reaction evidence="10">
        <text>fluoride(in) = fluoride(out)</text>
        <dbReference type="Rhea" id="RHEA:76159"/>
        <dbReference type="ChEBI" id="CHEBI:17051"/>
    </reaction>
    <physiologicalReaction direction="left-to-right" evidence="10">
        <dbReference type="Rhea" id="RHEA:76160"/>
    </physiologicalReaction>
</comment>
<feature type="binding site" evidence="11">
    <location>
        <position position="74"/>
    </location>
    <ligand>
        <name>Na(+)</name>
        <dbReference type="ChEBI" id="CHEBI:29101"/>
        <note>structural</note>
    </ligand>
</feature>
<keyword evidence="7 11" id="KW-0472">Membrane</keyword>
<dbReference type="OrthoDB" id="9806299at2"/>
<dbReference type="PATRIC" id="fig|1603606.3.peg.2531"/>
<dbReference type="GO" id="GO:0046872">
    <property type="term" value="F:metal ion binding"/>
    <property type="evidence" value="ECO:0007669"/>
    <property type="project" value="UniProtKB-KW"/>
</dbReference>
<evidence type="ECO:0000313" key="12">
    <source>
        <dbReference type="EMBL" id="ALC17100.1"/>
    </source>
</evidence>
<dbReference type="GO" id="GO:0062054">
    <property type="term" value="F:fluoride channel activity"/>
    <property type="evidence" value="ECO:0007669"/>
    <property type="project" value="UniProtKB-UniRule"/>
</dbReference>
<evidence type="ECO:0000256" key="11">
    <source>
        <dbReference type="HAMAP-Rule" id="MF_00454"/>
    </source>
</evidence>
<dbReference type="RefSeq" id="WP_053551133.1">
    <property type="nucleotide sequence ID" value="NZ_CP010802.1"/>
</dbReference>
<keyword evidence="4 11" id="KW-0812">Transmembrane</keyword>
<dbReference type="GO" id="GO:0005886">
    <property type="term" value="C:plasma membrane"/>
    <property type="evidence" value="ECO:0007669"/>
    <property type="project" value="UniProtKB-SubCell"/>
</dbReference>
<comment type="similarity">
    <text evidence="9 11">Belongs to the fluoride channel Fluc/FEX (TC 1.A.43) family.</text>
</comment>
<comment type="function">
    <text evidence="11">Fluoride-specific ion channel. Important for reducing fluoride concentration in the cell, thus reducing its toxicity.</text>
</comment>
<proteinExistence type="inferred from homology"/>
<organism evidence="12 13">
    <name type="scientific">Desulfuromonas soudanensis</name>
    <dbReference type="NCBI Taxonomy" id="1603606"/>
    <lineage>
        <taxon>Bacteria</taxon>
        <taxon>Pseudomonadati</taxon>
        <taxon>Thermodesulfobacteriota</taxon>
        <taxon>Desulfuromonadia</taxon>
        <taxon>Desulfuromonadales</taxon>
        <taxon>Desulfuromonadaceae</taxon>
        <taxon>Desulfuromonas</taxon>
    </lineage>
</organism>
<name>A0A0M4DIN5_9BACT</name>
<keyword evidence="2 11" id="KW-1003">Cell membrane</keyword>
<evidence type="ECO:0000256" key="6">
    <source>
        <dbReference type="ARBA" id="ARBA00023065"/>
    </source>
</evidence>
<dbReference type="NCBIfam" id="TIGR00494">
    <property type="entry name" value="crcB"/>
    <property type="match status" value="1"/>
</dbReference>
<dbReference type="PANTHER" id="PTHR28259">
    <property type="entry name" value="FLUORIDE EXPORT PROTEIN 1-RELATED"/>
    <property type="match status" value="1"/>
</dbReference>
<protein>
    <recommendedName>
        <fullName evidence="11">Fluoride-specific ion channel FluC</fullName>
    </recommendedName>
</protein>
<feature type="transmembrane region" description="Helical" evidence="11">
    <location>
        <begin position="32"/>
        <end position="51"/>
    </location>
</feature>
<evidence type="ECO:0000313" key="13">
    <source>
        <dbReference type="Proteomes" id="UP000057158"/>
    </source>
</evidence>
<feature type="transmembrane region" description="Helical" evidence="11">
    <location>
        <begin position="63"/>
        <end position="82"/>
    </location>
</feature>
<dbReference type="KEGG" id="des:DSOUD_2338"/>
<keyword evidence="5 11" id="KW-1133">Transmembrane helix</keyword>
<comment type="activity regulation">
    <text evidence="11">Na(+) is not transported, but it plays an essential structural role and its presence is essential for fluoride channel function.</text>
</comment>
<dbReference type="PANTHER" id="PTHR28259:SF1">
    <property type="entry name" value="FLUORIDE EXPORT PROTEIN 1-RELATED"/>
    <property type="match status" value="1"/>
</dbReference>
<evidence type="ECO:0000256" key="9">
    <source>
        <dbReference type="ARBA" id="ARBA00035120"/>
    </source>
</evidence>
<dbReference type="EMBL" id="CP010802">
    <property type="protein sequence ID" value="ALC17100.1"/>
    <property type="molecule type" value="Genomic_DNA"/>
</dbReference>
<keyword evidence="8 11" id="KW-0407">Ion channel</keyword>
<keyword evidence="11" id="KW-0915">Sodium</keyword>
<comment type="subcellular location">
    <subcellularLocation>
        <location evidence="1 11">Cell membrane</location>
        <topology evidence="1 11">Multi-pass membrane protein</topology>
    </subcellularLocation>
</comment>
<dbReference type="AlphaFoldDB" id="A0A0M4DIN5"/>
<keyword evidence="6 11" id="KW-0406">Ion transport</keyword>
<evidence type="ECO:0000256" key="4">
    <source>
        <dbReference type="ARBA" id="ARBA00022692"/>
    </source>
</evidence>
<sequence length="123" mass="13288">MQLVYIGLFGALGCLGRYFVSGWSYTLFGRGLPYGTLAVNVIGSFLLGLIMEGSLRSTFLSPEVRMGITVGFMGGFTTFSTFSYETIRLMEDGSFLQAGANVLLNVLVCLVFAGLGIFLARQL</sequence>
<gene>
    <name evidence="11 12" type="primary">crcB</name>
    <name evidence="11" type="synonym">fluC</name>
    <name evidence="12" type="ORF">DSOUD_2338</name>
</gene>
<dbReference type="HAMAP" id="MF_00454">
    <property type="entry name" value="FluC"/>
    <property type="match status" value="1"/>
</dbReference>
<accession>A0A0M4DIN5</accession>
<reference evidence="12 13" key="1">
    <citation type="submission" date="2015-07" db="EMBL/GenBank/DDBJ databases">
        <title>Isolation and Genomic Characterization of a Novel Halophilic Metal-Reducing Deltaproteobacterium from the Deep Subsurface.</title>
        <authorList>
            <person name="Badalamenti J.P."/>
            <person name="Summers Z.M."/>
            <person name="Gralnick J.A."/>
            <person name="Bond D.R."/>
        </authorList>
    </citation>
    <scope>NUCLEOTIDE SEQUENCE [LARGE SCALE GENOMIC DNA]</scope>
    <source>
        <strain evidence="12 13">WTL</strain>
    </source>
</reference>
<keyword evidence="11" id="KW-0813">Transport</keyword>
<keyword evidence="11" id="KW-0479">Metal-binding</keyword>
<evidence type="ECO:0000256" key="7">
    <source>
        <dbReference type="ARBA" id="ARBA00023136"/>
    </source>
</evidence>
<evidence type="ECO:0000256" key="2">
    <source>
        <dbReference type="ARBA" id="ARBA00022475"/>
    </source>
</evidence>
<evidence type="ECO:0000256" key="1">
    <source>
        <dbReference type="ARBA" id="ARBA00004651"/>
    </source>
</evidence>
<keyword evidence="3" id="KW-0997">Cell inner membrane</keyword>
<evidence type="ECO:0000256" key="5">
    <source>
        <dbReference type="ARBA" id="ARBA00022989"/>
    </source>
</evidence>
<dbReference type="Pfam" id="PF02537">
    <property type="entry name" value="CRCB"/>
    <property type="match status" value="1"/>
</dbReference>
<evidence type="ECO:0000256" key="8">
    <source>
        <dbReference type="ARBA" id="ARBA00023303"/>
    </source>
</evidence>
<feature type="binding site" evidence="11">
    <location>
        <position position="77"/>
    </location>
    <ligand>
        <name>Na(+)</name>
        <dbReference type="ChEBI" id="CHEBI:29101"/>
        <note>structural</note>
    </ligand>
</feature>
<evidence type="ECO:0000256" key="10">
    <source>
        <dbReference type="ARBA" id="ARBA00035585"/>
    </source>
</evidence>
<feature type="transmembrane region" description="Helical" evidence="11">
    <location>
        <begin position="102"/>
        <end position="120"/>
    </location>
</feature>